<evidence type="ECO:0000313" key="3">
    <source>
        <dbReference type="Proteomes" id="UP000078542"/>
    </source>
</evidence>
<dbReference type="InterPro" id="IPR058912">
    <property type="entry name" value="HTH_animal"/>
</dbReference>
<dbReference type="AlphaFoldDB" id="A0A151IE45"/>
<organism evidence="2 3">
    <name type="scientific">Cyphomyrmex costatus</name>
    <dbReference type="NCBI Taxonomy" id="456900"/>
    <lineage>
        <taxon>Eukaryota</taxon>
        <taxon>Metazoa</taxon>
        <taxon>Ecdysozoa</taxon>
        <taxon>Arthropoda</taxon>
        <taxon>Hexapoda</taxon>
        <taxon>Insecta</taxon>
        <taxon>Pterygota</taxon>
        <taxon>Neoptera</taxon>
        <taxon>Endopterygota</taxon>
        <taxon>Hymenoptera</taxon>
        <taxon>Apocrita</taxon>
        <taxon>Aculeata</taxon>
        <taxon>Formicoidea</taxon>
        <taxon>Formicidae</taxon>
        <taxon>Myrmicinae</taxon>
        <taxon>Cyphomyrmex</taxon>
    </lineage>
</organism>
<accession>A0A151IE45</accession>
<feature type="non-terminal residue" evidence="2">
    <location>
        <position position="1"/>
    </location>
</feature>
<protein>
    <recommendedName>
        <fullName evidence="1">Helix-turn-helix domain-containing protein</fullName>
    </recommendedName>
</protein>
<evidence type="ECO:0000313" key="2">
    <source>
        <dbReference type="EMBL" id="KYM98956.1"/>
    </source>
</evidence>
<dbReference type="EMBL" id="KQ977894">
    <property type="protein sequence ID" value="KYM98956.1"/>
    <property type="molecule type" value="Genomic_DNA"/>
</dbReference>
<keyword evidence="3" id="KW-1185">Reference proteome</keyword>
<dbReference type="Proteomes" id="UP000078542">
    <property type="component" value="Unassembled WGS sequence"/>
</dbReference>
<reference evidence="2 3" key="1">
    <citation type="submission" date="2016-03" db="EMBL/GenBank/DDBJ databases">
        <title>Cyphomyrmex costatus WGS genome.</title>
        <authorList>
            <person name="Nygaard S."/>
            <person name="Hu H."/>
            <person name="Boomsma J."/>
            <person name="Zhang G."/>
        </authorList>
    </citation>
    <scope>NUCLEOTIDE SEQUENCE [LARGE SCALE GENOMIC DNA]</scope>
    <source>
        <strain evidence="2">MS0001</strain>
        <tissue evidence="2">Whole body</tissue>
    </source>
</reference>
<dbReference type="Pfam" id="PF26215">
    <property type="entry name" value="HTH_animal"/>
    <property type="match status" value="1"/>
</dbReference>
<sequence length="170" mass="19938">IYRACAVASPVMKHATRYHDCLYQCLKYPFCFTLTKLLLFGIICGLVDRALLLSHSNFHVKNISFIINILINNDYSLKFIFDIDTINKKIKDIVQEKFKTNEISINNEESSQVTSWFTVPFVPTMMDKFKQFNRNNIKVSYFSTNKLRKYIKVHKDPLDSFSKSNVVYKI</sequence>
<feature type="domain" description="Helix-turn-helix" evidence="1">
    <location>
        <begin position="41"/>
        <end position="82"/>
    </location>
</feature>
<evidence type="ECO:0000259" key="1">
    <source>
        <dbReference type="Pfam" id="PF26215"/>
    </source>
</evidence>
<name>A0A151IE45_9HYME</name>
<proteinExistence type="predicted"/>
<gene>
    <name evidence="2" type="ORF">ALC62_10317</name>
</gene>